<sequence length="443" mass="51052">MHFSRSNREEDNSILEPPIPGLSSGSLVPKRERLKKGKGEASGGTEGSEVARQGGLRILGVIVDPELHWEHHIQHIEDKVKQKMGWLNRMSTSVSGPNLHSMRHLYLTSVRPIISYACAAWFTLSADPKNPYPLKDGLIKRLDTLQTNCLKSIAGAFKTTSNLPLHKELNIPPIAVYLQKKAMAHRARNYESDDYELLRRKTERFPHKATLNCFKRHPLLELYEAAGSLRDCAKAWWLDQNDTVFWENPVSQGEAITKYMKRQALLLCRELWEEFQSNEKKYWDTRIRKTTLGVQRRPVATMGDWGPRNLKRYRGLNRAQSTILIQMRTGFIGLNSFLYPKGLADTHMCPCNQDAHTVEHLLFDCPLLSNARRNLPIRQWLLKPIEIRRHLSPGLQIRGFCDLLDEFPGTVSTWAIHNFELAQFVWTDRYMMDGPSTQSPYLR</sequence>
<organism evidence="2 3">
    <name type="scientific">Colletotrichum higginsianum</name>
    <dbReference type="NCBI Taxonomy" id="80884"/>
    <lineage>
        <taxon>Eukaryota</taxon>
        <taxon>Fungi</taxon>
        <taxon>Dikarya</taxon>
        <taxon>Ascomycota</taxon>
        <taxon>Pezizomycotina</taxon>
        <taxon>Sordariomycetes</taxon>
        <taxon>Hypocreomycetidae</taxon>
        <taxon>Glomerellales</taxon>
        <taxon>Glomerellaceae</taxon>
        <taxon>Colletotrichum</taxon>
        <taxon>Colletotrichum destructivum species complex</taxon>
    </lineage>
</organism>
<dbReference type="OrthoDB" id="4841169at2759"/>
<dbReference type="Proteomes" id="UP000305883">
    <property type="component" value="Unassembled WGS sequence"/>
</dbReference>
<feature type="compositionally biased region" description="Basic and acidic residues" evidence="1">
    <location>
        <begin position="1"/>
        <end position="11"/>
    </location>
</feature>
<feature type="region of interest" description="Disordered" evidence="1">
    <location>
        <begin position="1"/>
        <end position="49"/>
    </location>
</feature>
<name>A0A4T0VCI3_9PEZI</name>
<proteinExistence type="predicted"/>
<dbReference type="AlphaFoldDB" id="A0A4T0VCI3"/>
<evidence type="ECO:0008006" key="4">
    <source>
        <dbReference type="Google" id="ProtNLM"/>
    </source>
</evidence>
<evidence type="ECO:0000313" key="3">
    <source>
        <dbReference type="Proteomes" id="UP000305883"/>
    </source>
</evidence>
<gene>
    <name evidence="2" type="ORF">CH35J_012666</name>
</gene>
<evidence type="ECO:0000313" key="2">
    <source>
        <dbReference type="EMBL" id="TIC89592.1"/>
    </source>
</evidence>
<accession>A0A4T0VCI3</accession>
<reference evidence="2 3" key="1">
    <citation type="journal article" date="2019" name="Genome Biol. Evol.">
        <title>Genomic Plasticity Mediated by Transposable Elements in the Plant Pathogenic Fungus Colletotrichum higginsianum.</title>
        <authorList>
            <person name="Tsushima A."/>
            <person name="Gan P."/>
            <person name="Kumakura N."/>
            <person name="Narusaka M."/>
            <person name="Takano Y."/>
            <person name="Narusaka Y."/>
            <person name="Shirasu K."/>
        </authorList>
    </citation>
    <scope>NUCLEOTIDE SEQUENCE [LARGE SCALE GENOMIC DNA]</scope>
    <source>
        <strain evidence="2 3">MAFF305635-RFP</strain>
    </source>
</reference>
<comment type="caution">
    <text evidence="2">The sequence shown here is derived from an EMBL/GenBank/DDBJ whole genome shotgun (WGS) entry which is preliminary data.</text>
</comment>
<dbReference type="EMBL" id="MWPZ01000014">
    <property type="protein sequence ID" value="TIC89592.1"/>
    <property type="molecule type" value="Genomic_DNA"/>
</dbReference>
<protein>
    <recommendedName>
        <fullName evidence="4">Reverse transcriptase</fullName>
    </recommendedName>
</protein>
<evidence type="ECO:0000256" key="1">
    <source>
        <dbReference type="SAM" id="MobiDB-lite"/>
    </source>
</evidence>